<dbReference type="PROSITE" id="PS51354">
    <property type="entry name" value="GLUTAREDOXIN_2"/>
    <property type="match status" value="2"/>
</dbReference>
<dbReference type="InterPro" id="IPR011899">
    <property type="entry name" value="Glutaredoxin_euk/vir"/>
</dbReference>
<dbReference type="OrthoDB" id="5956163at2759"/>
<dbReference type="EC" id="1.8.1.9" evidence="3"/>
<dbReference type="GO" id="GO:0045454">
    <property type="term" value="P:cell redox homeostasis"/>
    <property type="evidence" value="ECO:0007669"/>
    <property type="project" value="InterPro"/>
</dbReference>
<keyword evidence="4 11" id="KW-0285">Flavoprotein</keyword>
<protein>
    <recommendedName>
        <fullName evidence="3">thioredoxin-disulfide reductase (NADPH)</fullName>
        <ecNumber evidence="3">1.8.1.9</ecNumber>
    </recommendedName>
</protein>
<evidence type="ECO:0000256" key="7">
    <source>
        <dbReference type="ARBA" id="ARBA00022933"/>
    </source>
</evidence>
<dbReference type="EMBL" id="CAJOBC010000058">
    <property type="protein sequence ID" value="CAF3528114.1"/>
    <property type="molecule type" value="Genomic_DNA"/>
</dbReference>
<dbReference type="PRINTS" id="PR00368">
    <property type="entry name" value="FADPNR"/>
</dbReference>
<evidence type="ECO:0000256" key="9">
    <source>
        <dbReference type="ARBA" id="ARBA00023157"/>
    </source>
</evidence>
<dbReference type="FunFam" id="3.30.390.30:FF:000004">
    <property type="entry name" value="Thioredoxin reductase 1, cytoplasmic"/>
    <property type="match status" value="1"/>
</dbReference>
<keyword evidence="10 11" id="KW-0676">Redox-active center</keyword>
<evidence type="ECO:0000259" key="14">
    <source>
        <dbReference type="Pfam" id="PF07992"/>
    </source>
</evidence>
<dbReference type="InterPro" id="IPR046952">
    <property type="entry name" value="GSHR/TRXR-like"/>
</dbReference>
<dbReference type="Gene3D" id="3.40.30.10">
    <property type="entry name" value="Glutaredoxin"/>
    <property type="match status" value="2"/>
</dbReference>
<evidence type="ECO:0000256" key="10">
    <source>
        <dbReference type="ARBA" id="ARBA00023284"/>
    </source>
</evidence>
<dbReference type="GO" id="GO:0004791">
    <property type="term" value="F:thioredoxin-disulfide reductase (NADPH) activity"/>
    <property type="evidence" value="ECO:0007669"/>
    <property type="project" value="UniProtKB-EC"/>
</dbReference>
<reference evidence="15" key="1">
    <citation type="submission" date="2021-02" db="EMBL/GenBank/DDBJ databases">
        <authorList>
            <person name="Nowell W R."/>
        </authorList>
    </citation>
    <scope>NUCLEOTIDE SEQUENCE</scope>
</reference>
<dbReference type="AlphaFoldDB" id="A0A813P454"/>
<feature type="domain" description="Pyridine nucleotide-disulphide oxidoreductase dimerisation" evidence="13">
    <location>
        <begin position="641"/>
        <end position="754"/>
    </location>
</feature>
<dbReference type="Gene3D" id="3.30.390.30">
    <property type="match status" value="1"/>
</dbReference>
<evidence type="ECO:0000256" key="8">
    <source>
        <dbReference type="ARBA" id="ARBA00023002"/>
    </source>
</evidence>
<sequence length="770" mass="86945">MFLSQHVQHYHVELLCLKCFNQLAYNRLSYRKMAPTQSASSQNIEDVVKKYIHDNNVMIFSKSFCPYCKKVKDAFETANIEYYAIELDTMADGVEIQNELVRQTTQKTVPNVFVNKQHIGGCDKTLLAMKEGVIDQLLKPRTTTMEHDQDDSSVTNSQNIEDIVKKYIHDNNVMVFSKSWCPYCKKVKAAFETANIEYYAIELDTMADGVKIEEELIRQTAQETVPNVFVNKQHIGGCDKTLVAMKEGVIDLLLTPRTTVTNGKMEVEEQNYNYDLIVIGGGSGGLACSKEAKYFDKKVCVLDYVKPTPVGTTWGIGGTCVNVGCIPKKLMHQASLIGEYVHDSEDYGWQELESARKHDWDKMIESIQNYIHSLNFKYRTDLRTKSVVYENSYGQFVGPHRLKLTDKKGKTKEITGKYIVVAVGGRPKYPDIPGDKEYGITSDDLFSLSYDPGKTIVVGASYVALECAGFLHGIGREVHILVRSILLRGFDQQMANRIGDYMKNIGIQFHEKCIPIRIERLEEGKPGRLRVYYQRETEDGKKEELYEDCNTVLFAIGREAITQELNLGAVGVKINQKNQKILTHYEQSSVDHIYAIGDCIHEVSMPFGQALELTPVAIQAGQLLAKRLFGDSTIKMDYKNVPTTIFTPIEYGTIGWSEEDAIEKYGEDNIEVFHSEFVPLEWSICKHREDVKTMCYCKLIVEKKTDRVIGFHVASPNAGEITQGYAVGMRLGATKRDFDMTVGIHPTCSEMITTLLITKSSGKSSKQEGC</sequence>
<dbReference type="PANTHER" id="PTHR42737">
    <property type="entry name" value="GLUTATHIONE REDUCTASE"/>
    <property type="match status" value="1"/>
</dbReference>
<evidence type="ECO:0000259" key="13">
    <source>
        <dbReference type="Pfam" id="PF02852"/>
    </source>
</evidence>
<feature type="domain" description="Glutaredoxin" evidence="12">
    <location>
        <begin position="57"/>
        <end position="119"/>
    </location>
</feature>
<dbReference type="FunFam" id="3.50.50.60:FF:000190">
    <property type="entry name" value="Thioredoxin reductase"/>
    <property type="match status" value="1"/>
</dbReference>
<evidence type="ECO:0000313" key="16">
    <source>
        <dbReference type="EMBL" id="CAF3528114.1"/>
    </source>
</evidence>
<dbReference type="SUPFAM" id="SSF55424">
    <property type="entry name" value="FAD/NAD-linked reductases, dimerisation (C-terminal) domain"/>
    <property type="match status" value="1"/>
</dbReference>
<dbReference type="PROSITE" id="PS00076">
    <property type="entry name" value="PYRIDINE_REDOX_1"/>
    <property type="match status" value="1"/>
</dbReference>
<feature type="domain" description="FAD/NAD(P)-binding" evidence="14">
    <location>
        <begin position="274"/>
        <end position="621"/>
    </location>
</feature>
<dbReference type="InterPro" id="IPR006338">
    <property type="entry name" value="Thioredoxin/glutathione_Rdtase"/>
</dbReference>
<evidence type="ECO:0000256" key="3">
    <source>
        <dbReference type="ARBA" id="ARBA00012610"/>
    </source>
</evidence>
<dbReference type="NCBIfam" id="TIGR02180">
    <property type="entry name" value="GRX_euk"/>
    <property type="match status" value="1"/>
</dbReference>
<dbReference type="GO" id="GO:0005739">
    <property type="term" value="C:mitochondrion"/>
    <property type="evidence" value="ECO:0007669"/>
    <property type="project" value="TreeGrafter"/>
</dbReference>
<evidence type="ECO:0000256" key="2">
    <source>
        <dbReference type="ARBA" id="ARBA00007532"/>
    </source>
</evidence>
<comment type="caution">
    <text evidence="15">The sequence shown here is derived from an EMBL/GenBank/DDBJ whole genome shotgun (WGS) entry which is preliminary data.</text>
</comment>
<proteinExistence type="inferred from homology"/>
<dbReference type="InterPro" id="IPR023753">
    <property type="entry name" value="FAD/NAD-binding_dom"/>
</dbReference>
<keyword evidence="8 11" id="KW-0560">Oxidoreductase</keyword>
<dbReference type="Pfam" id="PF07992">
    <property type="entry name" value="Pyr_redox_2"/>
    <property type="match status" value="1"/>
</dbReference>
<keyword evidence="5 11" id="KW-0274">FAD</keyword>
<dbReference type="PRINTS" id="PR00411">
    <property type="entry name" value="PNDRDTASEI"/>
</dbReference>
<comment type="cofactor">
    <cofactor evidence="1">
        <name>FAD</name>
        <dbReference type="ChEBI" id="CHEBI:57692"/>
    </cofactor>
</comment>
<dbReference type="InterPro" id="IPR012999">
    <property type="entry name" value="Pyr_OxRdtase_I_AS"/>
</dbReference>
<dbReference type="GO" id="GO:0004362">
    <property type="term" value="F:glutathione-disulfide reductase (NADPH) activity"/>
    <property type="evidence" value="ECO:0007669"/>
    <property type="project" value="TreeGrafter"/>
</dbReference>
<gene>
    <name evidence="15" type="ORF">GPM918_LOCUS708</name>
    <name evidence="16" type="ORF">SRO942_LOCUS709</name>
</gene>
<dbReference type="Proteomes" id="UP000663829">
    <property type="component" value="Unassembled WGS sequence"/>
</dbReference>
<accession>A0A813P454</accession>
<dbReference type="InterPro" id="IPR016156">
    <property type="entry name" value="FAD/NAD-linked_Rdtase_dimer_sf"/>
</dbReference>
<dbReference type="Pfam" id="PF02852">
    <property type="entry name" value="Pyr_redox_dim"/>
    <property type="match status" value="1"/>
</dbReference>
<organism evidence="15 17">
    <name type="scientific">Didymodactylos carnosus</name>
    <dbReference type="NCBI Taxonomy" id="1234261"/>
    <lineage>
        <taxon>Eukaryota</taxon>
        <taxon>Metazoa</taxon>
        <taxon>Spiralia</taxon>
        <taxon>Gnathifera</taxon>
        <taxon>Rotifera</taxon>
        <taxon>Eurotatoria</taxon>
        <taxon>Bdelloidea</taxon>
        <taxon>Philodinida</taxon>
        <taxon>Philodinidae</taxon>
        <taxon>Didymodactylos</taxon>
    </lineage>
</organism>
<keyword evidence="9" id="KW-1015">Disulfide bond</keyword>
<dbReference type="EMBL" id="CAJNOQ010000058">
    <property type="protein sequence ID" value="CAF0748885.1"/>
    <property type="molecule type" value="Genomic_DNA"/>
</dbReference>
<feature type="domain" description="Glutaredoxin" evidence="12">
    <location>
        <begin position="173"/>
        <end position="235"/>
    </location>
</feature>
<dbReference type="InterPro" id="IPR002109">
    <property type="entry name" value="Glutaredoxin"/>
</dbReference>
<evidence type="ECO:0000313" key="17">
    <source>
        <dbReference type="Proteomes" id="UP000663829"/>
    </source>
</evidence>
<dbReference type="InterPro" id="IPR036188">
    <property type="entry name" value="FAD/NAD-bd_sf"/>
</dbReference>
<dbReference type="InterPro" id="IPR017937">
    <property type="entry name" value="Thioredoxin_CS"/>
</dbReference>
<dbReference type="Proteomes" id="UP000681722">
    <property type="component" value="Unassembled WGS sequence"/>
</dbReference>
<dbReference type="SUPFAM" id="SSF51905">
    <property type="entry name" value="FAD/NAD(P)-binding domain"/>
    <property type="match status" value="1"/>
</dbReference>
<keyword evidence="6" id="KW-0521">NADP</keyword>
<dbReference type="Pfam" id="PF00462">
    <property type="entry name" value="Glutaredoxin"/>
    <property type="match status" value="2"/>
</dbReference>
<name>A0A813P454_9BILA</name>
<dbReference type="SUPFAM" id="SSF52833">
    <property type="entry name" value="Thioredoxin-like"/>
    <property type="match status" value="2"/>
</dbReference>
<evidence type="ECO:0000256" key="6">
    <source>
        <dbReference type="ARBA" id="ARBA00022857"/>
    </source>
</evidence>
<dbReference type="InterPro" id="IPR036249">
    <property type="entry name" value="Thioredoxin-like_sf"/>
</dbReference>
<evidence type="ECO:0000256" key="4">
    <source>
        <dbReference type="ARBA" id="ARBA00022630"/>
    </source>
</evidence>
<dbReference type="NCBIfam" id="TIGR01438">
    <property type="entry name" value="TGR"/>
    <property type="match status" value="1"/>
</dbReference>
<dbReference type="GO" id="GO:0006749">
    <property type="term" value="P:glutathione metabolic process"/>
    <property type="evidence" value="ECO:0007669"/>
    <property type="project" value="TreeGrafter"/>
</dbReference>
<keyword evidence="17" id="KW-1185">Reference proteome</keyword>
<evidence type="ECO:0000256" key="5">
    <source>
        <dbReference type="ARBA" id="ARBA00022827"/>
    </source>
</evidence>
<dbReference type="Gene3D" id="3.50.50.60">
    <property type="entry name" value="FAD/NAD(P)-binding domain"/>
    <property type="match status" value="2"/>
</dbReference>
<dbReference type="CDD" id="cd03419">
    <property type="entry name" value="GRX_GRXh_1_2_like"/>
    <property type="match status" value="2"/>
</dbReference>
<comment type="similarity">
    <text evidence="2 11">Belongs to the class-I pyridine nucleotide-disulfide oxidoreductase family.</text>
</comment>
<dbReference type="GO" id="GO:0034599">
    <property type="term" value="P:cellular response to oxidative stress"/>
    <property type="evidence" value="ECO:0007669"/>
    <property type="project" value="TreeGrafter"/>
</dbReference>
<evidence type="ECO:0000256" key="1">
    <source>
        <dbReference type="ARBA" id="ARBA00001974"/>
    </source>
</evidence>
<evidence type="ECO:0000256" key="11">
    <source>
        <dbReference type="RuleBase" id="RU003691"/>
    </source>
</evidence>
<evidence type="ECO:0000259" key="12">
    <source>
        <dbReference type="Pfam" id="PF00462"/>
    </source>
</evidence>
<dbReference type="InterPro" id="IPR004099">
    <property type="entry name" value="Pyr_nucl-diS_OxRdtase_dimer"/>
</dbReference>
<dbReference type="PANTHER" id="PTHR42737:SF8">
    <property type="entry name" value="THIOREDOXIN-DISULFIDE REDUCTASE"/>
    <property type="match status" value="1"/>
</dbReference>
<keyword evidence="7" id="KW-0712">Selenocysteine</keyword>
<dbReference type="GO" id="GO:0050660">
    <property type="term" value="F:flavin adenine dinucleotide binding"/>
    <property type="evidence" value="ECO:0007669"/>
    <property type="project" value="InterPro"/>
</dbReference>
<dbReference type="PROSITE" id="PS00194">
    <property type="entry name" value="THIOREDOXIN_1"/>
    <property type="match status" value="1"/>
</dbReference>
<dbReference type="GO" id="GO:0005829">
    <property type="term" value="C:cytosol"/>
    <property type="evidence" value="ECO:0007669"/>
    <property type="project" value="TreeGrafter"/>
</dbReference>
<evidence type="ECO:0000313" key="15">
    <source>
        <dbReference type="EMBL" id="CAF0748885.1"/>
    </source>
</evidence>